<dbReference type="EMBL" id="LN679100">
    <property type="protein sequence ID" value="CEL52247.1"/>
    <property type="molecule type" value="Genomic_DNA"/>
</dbReference>
<dbReference type="AlphaFoldDB" id="A0A0B7F7N5"/>
<evidence type="ECO:0000313" key="3">
    <source>
        <dbReference type="Proteomes" id="UP000059188"/>
    </source>
</evidence>
<keyword evidence="1" id="KW-0472">Membrane</keyword>
<keyword evidence="3" id="KW-1185">Reference proteome</keyword>
<evidence type="ECO:0008006" key="4">
    <source>
        <dbReference type="Google" id="ProtNLM"/>
    </source>
</evidence>
<feature type="transmembrane region" description="Helical" evidence="1">
    <location>
        <begin position="6"/>
        <end position="22"/>
    </location>
</feature>
<sequence>MSFKTLYRTIYAIFVVVLYNVIGKISKYNVILYRCILTSESRVDVEGSKYEVKCHEEHIYKDERCPQVNTDPKTLEIEQSSPSTKITGSLNIHKGSEKPPCRRKLDAALPILLRAIELDNAGSLEAVGAYREAVRLFDDAIGILEAMSQRPSTKRDTVEASLRDLHDTYSDRADFILRDFQMRVLNRRF</sequence>
<dbReference type="OrthoDB" id="3235539at2759"/>
<keyword evidence="1" id="KW-0812">Transmembrane</keyword>
<dbReference type="Gene3D" id="1.20.58.80">
    <property type="entry name" value="Phosphotransferase system, lactose/cellobiose-type IIA subunit"/>
    <property type="match status" value="1"/>
</dbReference>
<accession>A0A0B7F7N5</accession>
<keyword evidence="1" id="KW-1133">Transmembrane helix</keyword>
<protein>
    <recommendedName>
        <fullName evidence="4">MIT domain-containing protein</fullName>
    </recommendedName>
</protein>
<gene>
    <name evidence="2" type="ORF">RSOLAG1IB_00787</name>
</gene>
<dbReference type="InterPro" id="IPR036181">
    <property type="entry name" value="MIT_dom_sf"/>
</dbReference>
<dbReference type="SUPFAM" id="SSF116846">
    <property type="entry name" value="MIT domain"/>
    <property type="match status" value="1"/>
</dbReference>
<name>A0A0B7F7N5_THACB</name>
<evidence type="ECO:0000256" key="1">
    <source>
        <dbReference type="SAM" id="Phobius"/>
    </source>
</evidence>
<evidence type="ECO:0000313" key="2">
    <source>
        <dbReference type="EMBL" id="CEL52247.1"/>
    </source>
</evidence>
<organism evidence="2 3">
    <name type="scientific">Thanatephorus cucumeris (strain AG1-IB / isolate 7/3/14)</name>
    <name type="common">Lettuce bottom rot fungus</name>
    <name type="synonym">Rhizoctonia solani</name>
    <dbReference type="NCBI Taxonomy" id="1108050"/>
    <lineage>
        <taxon>Eukaryota</taxon>
        <taxon>Fungi</taxon>
        <taxon>Dikarya</taxon>
        <taxon>Basidiomycota</taxon>
        <taxon>Agaricomycotina</taxon>
        <taxon>Agaricomycetes</taxon>
        <taxon>Cantharellales</taxon>
        <taxon>Ceratobasidiaceae</taxon>
        <taxon>Rhizoctonia</taxon>
        <taxon>Rhizoctonia solani AG-1</taxon>
    </lineage>
</organism>
<dbReference type="Proteomes" id="UP000059188">
    <property type="component" value="Unassembled WGS sequence"/>
</dbReference>
<reference evidence="2 3" key="1">
    <citation type="submission" date="2014-11" db="EMBL/GenBank/DDBJ databases">
        <authorList>
            <person name="Wibberg Daniel"/>
        </authorList>
    </citation>
    <scope>NUCLEOTIDE SEQUENCE [LARGE SCALE GENOMIC DNA]</scope>
    <source>
        <strain evidence="2">Rhizoctonia solani AG1-IB 7/3/14</strain>
    </source>
</reference>
<proteinExistence type="predicted"/>